<proteinExistence type="predicted"/>
<name>A0AA86SNE0_9FABA</name>
<protein>
    <submittedName>
        <fullName evidence="1">Uncharacterized protein</fullName>
    </submittedName>
</protein>
<reference evidence="1" key="1">
    <citation type="submission" date="2023-10" db="EMBL/GenBank/DDBJ databases">
        <authorList>
            <person name="Domelevo Entfellner J.-B."/>
        </authorList>
    </citation>
    <scope>NUCLEOTIDE SEQUENCE</scope>
</reference>
<dbReference type="Proteomes" id="UP001189624">
    <property type="component" value="Chromosome 5"/>
</dbReference>
<organism evidence="1 2">
    <name type="scientific">Sphenostylis stenocarpa</name>
    <dbReference type="NCBI Taxonomy" id="92480"/>
    <lineage>
        <taxon>Eukaryota</taxon>
        <taxon>Viridiplantae</taxon>
        <taxon>Streptophyta</taxon>
        <taxon>Embryophyta</taxon>
        <taxon>Tracheophyta</taxon>
        <taxon>Spermatophyta</taxon>
        <taxon>Magnoliopsida</taxon>
        <taxon>eudicotyledons</taxon>
        <taxon>Gunneridae</taxon>
        <taxon>Pentapetalae</taxon>
        <taxon>rosids</taxon>
        <taxon>fabids</taxon>
        <taxon>Fabales</taxon>
        <taxon>Fabaceae</taxon>
        <taxon>Papilionoideae</taxon>
        <taxon>50 kb inversion clade</taxon>
        <taxon>NPAAA clade</taxon>
        <taxon>indigoferoid/millettioid clade</taxon>
        <taxon>Phaseoleae</taxon>
        <taxon>Sphenostylis</taxon>
    </lineage>
</organism>
<dbReference type="EMBL" id="OY731402">
    <property type="protein sequence ID" value="CAJ1957557.1"/>
    <property type="molecule type" value="Genomic_DNA"/>
</dbReference>
<evidence type="ECO:0000313" key="1">
    <source>
        <dbReference type="EMBL" id="CAJ1957557.1"/>
    </source>
</evidence>
<evidence type="ECO:0000313" key="2">
    <source>
        <dbReference type="Proteomes" id="UP001189624"/>
    </source>
</evidence>
<dbReference type="Gramene" id="rna-AYBTSS11_LOCUS17265">
    <property type="protein sequence ID" value="CAJ1957557.1"/>
    <property type="gene ID" value="gene-AYBTSS11_LOCUS17265"/>
</dbReference>
<accession>A0AA86SNE0</accession>
<dbReference type="AlphaFoldDB" id="A0AA86SNE0"/>
<keyword evidence="2" id="KW-1185">Reference proteome</keyword>
<gene>
    <name evidence="1" type="ORF">AYBTSS11_LOCUS17265</name>
</gene>
<sequence length="117" mass="12906">MIPNEVCWGTSQFRALSLLPFKFSAYSSVLLTRLLLLKCSNSFLNSTIWVTSFARLSPGSARSEIGLSALTMFLVDTMSFVNPIRGDHGVPTEDTLTLFIPFKLGFLLDGPLSRPCD</sequence>